<proteinExistence type="predicted"/>
<gene>
    <name evidence="5" type="ORF">SAMN04487772_11147</name>
</gene>
<evidence type="ECO:0000256" key="2">
    <source>
        <dbReference type="ARBA" id="ARBA00023315"/>
    </source>
</evidence>
<organism evidence="5 6">
    <name type="scientific">[Clostridium] polysaccharolyticum</name>
    <dbReference type="NCBI Taxonomy" id="29364"/>
    <lineage>
        <taxon>Bacteria</taxon>
        <taxon>Bacillati</taxon>
        <taxon>Bacillota</taxon>
        <taxon>Clostridia</taxon>
        <taxon>Lachnospirales</taxon>
        <taxon>Lachnospiraceae</taxon>
    </lineage>
</organism>
<dbReference type="SUPFAM" id="SSF53901">
    <property type="entry name" value="Thiolase-like"/>
    <property type="match status" value="2"/>
</dbReference>
<dbReference type="InterPro" id="IPR013747">
    <property type="entry name" value="ACP_syn_III_C"/>
</dbReference>
<sequence length="331" mass="38087">MNSNVQIKQIAVYHPEKILDNEYYYEHYKKQGKDVKKLFEDVYGRDKRYVINENAEKKENTLTMQIEAAKRVLKKACLQGEDIDMIVSASQIPEHVVPACAVIIHREIEGKMDSICYDFNANCISMVLALENVYRYMDNNPKVNRVLLVGGEYTTQVHNPMNEYGYGLFGDAACAIILEKTDRKCGLADCDFFINDKYYDKMIFPHCGMSKIYESTKEAILSTMEPVSCDLDEVERKLKGILRRSNLEVQDVKMFCFSQYLIRNIQTLKEDLGIKDEQCIYVGDEYGYTGVSSPFLVLDRAVEKGIVKRGDYVAFWTIGAGMQHICMLIQY</sequence>
<accession>A0A1I0CSM8</accession>
<feature type="domain" description="Beta-ketoacyl-[acyl-carrier-protein] synthase III N-terminal" evidence="4">
    <location>
        <begin position="117"/>
        <end position="184"/>
    </location>
</feature>
<dbReference type="PANTHER" id="PTHR34069">
    <property type="entry name" value="3-OXOACYL-[ACYL-CARRIER-PROTEIN] SYNTHASE 3"/>
    <property type="match status" value="1"/>
</dbReference>
<dbReference type="InterPro" id="IPR016039">
    <property type="entry name" value="Thiolase-like"/>
</dbReference>
<dbReference type="GO" id="GO:0044550">
    <property type="term" value="P:secondary metabolite biosynthetic process"/>
    <property type="evidence" value="ECO:0007669"/>
    <property type="project" value="TreeGrafter"/>
</dbReference>
<dbReference type="GO" id="GO:0006633">
    <property type="term" value="P:fatty acid biosynthetic process"/>
    <property type="evidence" value="ECO:0007669"/>
    <property type="project" value="InterPro"/>
</dbReference>
<dbReference type="InterPro" id="IPR013751">
    <property type="entry name" value="ACP_syn_III_N"/>
</dbReference>
<dbReference type="Pfam" id="PF08541">
    <property type="entry name" value="ACP_syn_III_C"/>
    <property type="match status" value="1"/>
</dbReference>
<dbReference type="PANTHER" id="PTHR34069:SF2">
    <property type="entry name" value="BETA-KETOACYL-[ACYL-CARRIER-PROTEIN] SYNTHASE III"/>
    <property type="match status" value="1"/>
</dbReference>
<dbReference type="OrthoDB" id="1704808at2"/>
<evidence type="ECO:0000259" key="4">
    <source>
        <dbReference type="Pfam" id="PF08545"/>
    </source>
</evidence>
<dbReference type="Proteomes" id="UP000199800">
    <property type="component" value="Unassembled WGS sequence"/>
</dbReference>
<keyword evidence="1" id="KW-0808">Transferase</keyword>
<evidence type="ECO:0000256" key="1">
    <source>
        <dbReference type="ARBA" id="ARBA00022679"/>
    </source>
</evidence>
<feature type="domain" description="Beta-ketoacyl-[acyl-carrier-protein] synthase III C-terminal" evidence="3">
    <location>
        <begin position="242"/>
        <end position="331"/>
    </location>
</feature>
<keyword evidence="6" id="KW-1185">Reference proteome</keyword>
<evidence type="ECO:0000313" key="5">
    <source>
        <dbReference type="EMBL" id="SET22786.1"/>
    </source>
</evidence>
<dbReference type="Gene3D" id="3.40.47.10">
    <property type="match status" value="1"/>
</dbReference>
<evidence type="ECO:0000313" key="6">
    <source>
        <dbReference type="Proteomes" id="UP000199800"/>
    </source>
</evidence>
<dbReference type="Pfam" id="PF08545">
    <property type="entry name" value="ACP_syn_III"/>
    <property type="match status" value="1"/>
</dbReference>
<keyword evidence="2" id="KW-0012">Acyltransferase</keyword>
<dbReference type="STRING" id="29364.SAMN04487772_11147"/>
<dbReference type="AlphaFoldDB" id="A0A1I0CSM8"/>
<dbReference type="EMBL" id="FOHN01000011">
    <property type="protein sequence ID" value="SET22786.1"/>
    <property type="molecule type" value="Genomic_DNA"/>
</dbReference>
<dbReference type="GO" id="GO:0004315">
    <property type="term" value="F:3-oxoacyl-[acyl-carrier-protein] synthase activity"/>
    <property type="evidence" value="ECO:0007669"/>
    <property type="project" value="InterPro"/>
</dbReference>
<reference evidence="5 6" key="1">
    <citation type="submission" date="2016-10" db="EMBL/GenBank/DDBJ databases">
        <authorList>
            <person name="de Groot N.N."/>
        </authorList>
    </citation>
    <scope>NUCLEOTIDE SEQUENCE [LARGE SCALE GENOMIC DNA]</scope>
    <source>
        <strain evidence="5 6">DSM 1801</strain>
    </source>
</reference>
<evidence type="ECO:0000259" key="3">
    <source>
        <dbReference type="Pfam" id="PF08541"/>
    </source>
</evidence>
<name>A0A1I0CSM8_9FIRM</name>
<dbReference type="RefSeq" id="WP_092477863.1">
    <property type="nucleotide sequence ID" value="NZ_FOHN01000011.1"/>
</dbReference>
<protein>
    <submittedName>
        <fullName evidence="5">3-oxoacyl-[acyl-carrier-protein] synthase-3</fullName>
    </submittedName>
</protein>